<dbReference type="EMBL" id="JABEQM010000017">
    <property type="protein sequence ID" value="MBB2203039.1"/>
    <property type="molecule type" value="Genomic_DNA"/>
</dbReference>
<keyword evidence="2 7" id="KW-0813">Transport</keyword>
<protein>
    <submittedName>
        <fullName evidence="9">ABC transporter permease</fullName>
    </submittedName>
</protein>
<feature type="transmembrane region" description="Helical" evidence="7">
    <location>
        <begin position="134"/>
        <end position="155"/>
    </location>
</feature>
<dbReference type="InterPro" id="IPR035906">
    <property type="entry name" value="MetI-like_sf"/>
</dbReference>
<feature type="transmembrane region" description="Helical" evidence="7">
    <location>
        <begin position="197"/>
        <end position="220"/>
    </location>
</feature>
<comment type="similarity">
    <text evidence="7">Belongs to the binding-protein-dependent transport system permease family.</text>
</comment>
<dbReference type="AlphaFoldDB" id="A0A7W4K9W9"/>
<proteinExistence type="inferred from homology"/>
<evidence type="ECO:0000313" key="9">
    <source>
        <dbReference type="EMBL" id="MBB2203039.1"/>
    </source>
</evidence>
<dbReference type="PANTHER" id="PTHR43163:SF6">
    <property type="entry name" value="DIPEPTIDE TRANSPORT SYSTEM PERMEASE PROTEIN DPPB-RELATED"/>
    <property type="match status" value="1"/>
</dbReference>
<dbReference type="InterPro" id="IPR000515">
    <property type="entry name" value="MetI-like"/>
</dbReference>
<evidence type="ECO:0000256" key="4">
    <source>
        <dbReference type="ARBA" id="ARBA00022692"/>
    </source>
</evidence>
<dbReference type="PANTHER" id="PTHR43163">
    <property type="entry name" value="DIPEPTIDE TRANSPORT SYSTEM PERMEASE PROTEIN DPPB-RELATED"/>
    <property type="match status" value="1"/>
</dbReference>
<evidence type="ECO:0000256" key="3">
    <source>
        <dbReference type="ARBA" id="ARBA00022475"/>
    </source>
</evidence>
<reference evidence="9 10" key="1">
    <citation type="submission" date="2020-04" db="EMBL/GenBank/DDBJ databases">
        <title>Description of novel Gluconacetobacter.</title>
        <authorList>
            <person name="Sombolestani A."/>
        </authorList>
    </citation>
    <scope>NUCLEOTIDE SEQUENCE [LARGE SCALE GENOMIC DNA]</scope>
    <source>
        <strain evidence="9 10">LMG 27802</strain>
    </source>
</reference>
<evidence type="ECO:0000256" key="5">
    <source>
        <dbReference type="ARBA" id="ARBA00022989"/>
    </source>
</evidence>
<dbReference type="Gene3D" id="1.10.3720.10">
    <property type="entry name" value="MetI-like"/>
    <property type="match status" value="1"/>
</dbReference>
<evidence type="ECO:0000256" key="7">
    <source>
        <dbReference type="RuleBase" id="RU363032"/>
    </source>
</evidence>
<dbReference type="Pfam" id="PF19300">
    <property type="entry name" value="BPD_transp_1_N"/>
    <property type="match status" value="1"/>
</dbReference>
<keyword evidence="6 7" id="KW-0472">Membrane</keyword>
<feature type="domain" description="ABC transmembrane type-1" evidence="8">
    <location>
        <begin position="95"/>
        <end position="324"/>
    </location>
</feature>
<organism evidence="9 10">
    <name type="scientific">Gluconacetobacter tumulisoli</name>
    <dbReference type="NCBI Taxonomy" id="1286189"/>
    <lineage>
        <taxon>Bacteria</taxon>
        <taxon>Pseudomonadati</taxon>
        <taxon>Pseudomonadota</taxon>
        <taxon>Alphaproteobacteria</taxon>
        <taxon>Acetobacterales</taxon>
        <taxon>Acetobacteraceae</taxon>
        <taxon>Gluconacetobacter</taxon>
    </lineage>
</organism>
<sequence>MIAYALRRLIAMLPVLALVLVIVFGLTRMIPGDPAETLLGPGATTAQIDALRHELRLDRPALQQFIDYVGGLARGDLGASIKTGRTVASELAARLPATIELAFAAFALALLGGIPAGILAARRPGGPVDRTLQFLSLCGVSIPAFLLAFGLQYVFSAWLGVLPVAGRNSAFAVGEEQGGFALTRSLLTFHLTTFGDLAAHILLPATVLAAFLAATLGRFLRNTMIDTLSEDYVRTARAKGLTERAILLKHALPNAIGPSIMVLGVQFGDMLGGAILTETVFSWPGVGRYMFEAIRARDYPVIQSTTLVFALMFMLMSLAADLLSVALDPRLRQDRGRG</sequence>
<keyword evidence="4 7" id="KW-0812">Transmembrane</keyword>
<dbReference type="Pfam" id="PF00528">
    <property type="entry name" value="BPD_transp_1"/>
    <property type="match status" value="1"/>
</dbReference>
<evidence type="ECO:0000259" key="8">
    <source>
        <dbReference type="PROSITE" id="PS50928"/>
    </source>
</evidence>
<keyword evidence="5 7" id="KW-1133">Transmembrane helix</keyword>
<keyword evidence="3" id="KW-1003">Cell membrane</keyword>
<dbReference type="Proteomes" id="UP000578030">
    <property type="component" value="Unassembled WGS sequence"/>
</dbReference>
<dbReference type="GO" id="GO:0005886">
    <property type="term" value="C:plasma membrane"/>
    <property type="evidence" value="ECO:0007669"/>
    <property type="project" value="UniProtKB-SubCell"/>
</dbReference>
<comment type="caution">
    <text evidence="9">The sequence shown here is derived from an EMBL/GenBank/DDBJ whole genome shotgun (WGS) entry which is preliminary data.</text>
</comment>
<dbReference type="CDD" id="cd06261">
    <property type="entry name" value="TM_PBP2"/>
    <property type="match status" value="1"/>
</dbReference>
<keyword evidence="10" id="KW-1185">Reference proteome</keyword>
<gene>
    <name evidence="9" type="ORF">HLH28_15920</name>
</gene>
<name>A0A7W4K9W9_9PROT</name>
<evidence type="ECO:0000313" key="10">
    <source>
        <dbReference type="Proteomes" id="UP000578030"/>
    </source>
</evidence>
<evidence type="ECO:0000256" key="6">
    <source>
        <dbReference type="ARBA" id="ARBA00023136"/>
    </source>
</evidence>
<feature type="transmembrane region" description="Helical" evidence="7">
    <location>
        <begin position="9"/>
        <end position="30"/>
    </location>
</feature>
<evidence type="ECO:0000256" key="2">
    <source>
        <dbReference type="ARBA" id="ARBA00022448"/>
    </source>
</evidence>
<feature type="transmembrane region" description="Helical" evidence="7">
    <location>
        <begin position="101"/>
        <end position="122"/>
    </location>
</feature>
<dbReference type="InterPro" id="IPR045621">
    <property type="entry name" value="BPD_transp_1_N"/>
</dbReference>
<dbReference type="RefSeq" id="WP_182960990.1">
    <property type="nucleotide sequence ID" value="NZ_JABEQM010000017.1"/>
</dbReference>
<dbReference type="PROSITE" id="PS50928">
    <property type="entry name" value="ABC_TM1"/>
    <property type="match status" value="1"/>
</dbReference>
<dbReference type="GO" id="GO:0055085">
    <property type="term" value="P:transmembrane transport"/>
    <property type="evidence" value="ECO:0007669"/>
    <property type="project" value="InterPro"/>
</dbReference>
<dbReference type="SUPFAM" id="SSF161098">
    <property type="entry name" value="MetI-like"/>
    <property type="match status" value="1"/>
</dbReference>
<accession>A0A7W4K9W9</accession>
<comment type="subcellular location">
    <subcellularLocation>
        <location evidence="1 7">Cell membrane</location>
        <topology evidence="1 7">Multi-pass membrane protein</topology>
    </subcellularLocation>
</comment>
<feature type="transmembrane region" description="Helical" evidence="7">
    <location>
        <begin position="301"/>
        <end position="327"/>
    </location>
</feature>
<evidence type="ECO:0000256" key="1">
    <source>
        <dbReference type="ARBA" id="ARBA00004651"/>
    </source>
</evidence>